<keyword evidence="2" id="KW-0472">Membrane</keyword>
<dbReference type="GeneID" id="3257115"/>
<dbReference type="PaxDb" id="214684-Q5KHV6"/>
<feature type="compositionally biased region" description="Polar residues" evidence="1">
    <location>
        <begin position="107"/>
        <end position="133"/>
    </location>
</feature>
<proteinExistence type="predicted"/>
<dbReference type="InParanoid" id="Q5KHV6"/>
<evidence type="ECO:0000313" key="3">
    <source>
        <dbReference type="EMBL" id="AAW43272.1"/>
    </source>
</evidence>
<gene>
    <name evidence="3" type="ordered locus">CND05170</name>
</gene>
<reference evidence="3 4" key="1">
    <citation type="journal article" date="2005" name="Science">
        <title>The genome of the basidiomycetous yeast and human pathogen Cryptococcus neoformans.</title>
        <authorList>
            <person name="Loftus B.J."/>
            <person name="Fung E."/>
            <person name="Roncaglia P."/>
            <person name="Rowley D."/>
            <person name="Amedeo P."/>
            <person name="Bruno D."/>
            <person name="Vamathevan J."/>
            <person name="Miranda M."/>
            <person name="Anderson I.J."/>
            <person name="Fraser J.A."/>
            <person name="Allen J.E."/>
            <person name="Bosdet I.E."/>
            <person name="Brent M.R."/>
            <person name="Chiu R."/>
            <person name="Doering T.L."/>
            <person name="Donlin M.J."/>
            <person name="D'Souza C.A."/>
            <person name="Fox D.S."/>
            <person name="Grinberg V."/>
            <person name="Fu J."/>
            <person name="Fukushima M."/>
            <person name="Haas B.J."/>
            <person name="Huang J.C."/>
            <person name="Janbon G."/>
            <person name="Jones S.J."/>
            <person name="Koo H.L."/>
            <person name="Krzywinski M.I."/>
            <person name="Kwon-Chung J.K."/>
            <person name="Lengeler K.B."/>
            <person name="Maiti R."/>
            <person name="Marra M.A."/>
            <person name="Marra R.E."/>
            <person name="Mathewson C.A."/>
            <person name="Mitchell T.G."/>
            <person name="Pertea M."/>
            <person name="Riggs F.R."/>
            <person name="Salzberg S.L."/>
            <person name="Schein J.E."/>
            <person name="Shvartsbeyn A."/>
            <person name="Shin H."/>
            <person name="Shumway M."/>
            <person name="Specht C.A."/>
            <person name="Suh B.B."/>
            <person name="Tenney A."/>
            <person name="Utterback T.R."/>
            <person name="Wickes B.L."/>
            <person name="Wortman J.R."/>
            <person name="Wye N.H."/>
            <person name="Kronstad J.W."/>
            <person name="Lodge J.K."/>
            <person name="Heitman J."/>
            <person name="Davis R.W."/>
            <person name="Fraser C.M."/>
            <person name="Hyman R.W."/>
        </authorList>
    </citation>
    <scope>NUCLEOTIDE SEQUENCE [LARGE SCALE GENOMIC DNA]</scope>
    <source>
        <strain evidence="4">JEC21 / ATCC MYA-565</strain>
    </source>
</reference>
<feature type="region of interest" description="Disordered" evidence="1">
    <location>
        <begin position="1"/>
        <end position="74"/>
    </location>
</feature>
<accession>Q5KHV6</accession>
<dbReference type="eggNOG" id="ENOG502SAMB">
    <property type="taxonomic scope" value="Eukaryota"/>
</dbReference>
<organism evidence="3 4">
    <name type="scientific">Cryptococcus deneoformans (strain JEC21 / ATCC MYA-565)</name>
    <name type="common">Cryptococcus neoformans var. neoformans serotype D</name>
    <dbReference type="NCBI Taxonomy" id="214684"/>
    <lineage>
        <taxon>Eukaryota</taxon>
        <taxon>Fungi</taxon>
        <taxon>Dikarya</taxon>
        <taxon>Basidiomycota</taxon>
        <taxon>Agaricomycotina</taxon>
        <taxon>Tremellomycetes</taxon>
        <taxon>Tremellales</taxon>
        <taxon>Cryptococcaceae</taxon>
        <taxon>Cryptococcus</taxon>
        <taxon>Cryptococcus neoformans species complex</taxon>
    </lineage>
</organism>
<keyword evidence="4" id="KW-1185">Reference proteome</keyword>
<dbReference type="STRING" id="214684.Q5KHV6"/>
<evidence type="ECO:0000256" key="1">
    <source>
        <dbReference type="SAM" id="MobiDB-lite"/>
    </source>
</evidence>
<sequence length="702" mass="76051">MIIPPDPEKDPNIFSPSSSTPSLVPAPSEHSYFGTASWDGESLPPYEGRRRSRTSFVADHNSGTRHTREGDVFSDENAARLQEMRERNPRPGLGVVIPATVINPAYQQSPGSSLGSVTPTANGPNASLPSFHSTHPAHSHAESSIIPASDTAPVASTSKLWESPSSQLSDPSSTRRILCLSPAASRALYKWWKKWRTWILVLLVVILVGVALMVGLLVGMRSSKQDTGVAIPPWEDNSKSDDGKKTAIWQQGGSPNLTYVESRDGPSFTEGNLTNCNQFTSYNYTSAFSTLFTPFTTTTISTTRFTFPLQANGSAPSNLFFNGRGLGSSGTITFLGSEGDEELQQEAGEGVITVDVIIRYAGPQALDDMMRVCEMARDDGGVGVGIYSPRRTDGKVSNPLFINAAHVPTSHILIRLPPSVYASVTPATYFPHLEYNFDRMSVRFGDLEGVADMGLLDISNNCGRLDAAYVSLKCGNVVSTGRDVKGRWNVSEELYMNISDGSISADVILYDPSHTSDNSTTLQDSDYVFHRRDISTPDKLITTRFFSSSGYLDIRYLHHPTTVSLSSVIATLHGSISLRLHPNYVGPFSAKTMWGELRIPTPSSVSSYDPLHKNRSRSLALGIINVPTNSSFAQYGLNQSMLQHSTDTVTGVAYWATVDQKGGKQWVNTLTVEKVQDSVAATGNEVIVMGAGGDVEVTIDGS</sequence>
<dbReference type="OMA" id="RREWIIS"/>
<keyword evidence="2" id="KW-0812">Transmembrane</keyword>
<dbReference type="EMBL" id="AE017344">
    <property type="protein sequence ID" value="AAW43272.1"/>
    <property type="molecule type" value="Genomic_DNA"/>
</dbReference>
<feature type="region of interest" description="Disordered" evidence="1">
    <location>
        <begin position="107"/>
        <end position="144"/>
    </location>
</feature>
<dbReference type="AlphaFoldDB" id="Q5KHV6"/>
<dbReference type="OrthoDB" id="5570013at2759"/>
<dbReference type="Proteomes" id="UP000002149">
    <property type="component" value="Chromosome 4"/>
</dbReference>
<evidence type="ECO:0000256" key="2">
    <source>
        <dbReference type="SAM" id="Phobius"/>
    </source>
</evidence>
<accession>Q55UJ1</accession>
<dbReference type="RefSeq" id="XP_570579.1">
    <property type="nucleotide sequence ID" value="XM_570579.2"/>
</dbReference>
<feature type="compositionally biased region" description="Basic and acidic residues" evidence="1">
    <location>
        <begin position="1"/>
        <end position="11"/>
    </location>
</feature>
<dbReference type="HOGENOM" id="CLU_388916_0_0_1"/>
<protein>
    <submittedName>
        <fullName evidence="3">Uncharacterized protein</fullName>
    </submittedName>
</protein>
<dbReference type="KEGG" id="cne:CND05170"/>
<keyword evidence="2" id="KW-1133">Transmembrane helix</keyword>
<dbReference type="VEuPathDB" id="FungiDB:CND05170"/>
<evidence type="ECO:0000313" key="4">
    <source>
        <dbReference type="Proteomes" id="UP000002149"/>
    </source>
</evidence>
<name>Q5KHV6_CRYD1</name>
<feature type="transmembrane region" description="Helical" evidence="2">
    <location>
        <begin position="198"/>
        <end position="220"/>
    </location>
</feature>